<dbReference type="Gene3D" id="3.40.50.1820">
    <property type="entry name" value="alpha/beta hydrolase"/>
    <property type="match status" value="1"/>
</dbReference>
<proteinExistence type="predicted"/>
<dbReference type="SUPFAM" id="SSF53474">
    <property type="entry name" value="alpha/beta-Hydrolases"/>
    <property type="match status" value="1"/>
</dbReference>
<dbReference type="Pfam" id="PF14907">
    <property type="entry name" value="NTP_transf_5"/>
    <property type="match status" value="1"/>
</dbReference>
<evidence type="ECO:0000313" key="1">
    <source>
        <dbReference type="EMBL" id="MDP9611954.1"/>
    </source>
</evidence>
<dbReference type="Proteomes" id="UP001234880">
    <property type="component" value="Unassembled WGS sequence"/>
</dbReference>
<keyword evidence="1" id="KW-0378">Hydrolase</keyword>
<name>A0ABT9KU27_9ACTN</name>
<comment type="caution">
    <text evidence="1">The sequence shown here is derived from an EMBL/GenBank/DDBJ whole genome shotgun (WGS) entry which is preliminary data.</text>
</comment>
<sequence>MRLKEALLRDWRRESFDEIDSYLLRAVGGRRPETVPAPLDAVYDRAERRRVAHLLHGDQDFDRFEGLEAARRFAAVTAAHQLAAWQEITAAFDAAGIAVAGNKGPFLGALLDRPAGRMPVTTDLDLLVAEEQVAAAVAVLESLGYIRGLNIQDHAFVRMSSRSVRELEQEQGSFGQLAPMCRLLKLPELDDMQPGIERWLPDRKIVWTSAGIRSVLSVDLHFDLGHRSASGVAYPIPAAELLRDAVTVRHRGAELRTLDADTMTWLLCYRAYLDTAVFGERRFKPFADAAELIRARGRAGAAWDTATDRYPHIAGPVARTLRFLTDECGADLGAPVPAPVPDADEAPAPPAPRSAHIVVCHGWGSRERSAPWVAELRSQLAAADVTVEESAPFQDVTDPLTVGAAVAELRERAHAVRTRSPGTAVGFVGVSLGSTVALAAALADPSPDFLVAVSPVVDPVAESTGDDGGWSFLGSAVSPAFAEDLTACSPGRRLDRVGCPVLVLHGGQDNERRTHDAHLLAASAAARDGRSARQEFPAGNHTLDNAPVGAAAAVSTWLDRLGLVALRSGNRS</sequence>
<reference evidence="1 2" key="1">
    <citation type="submission" date="2023-07" db="EMBL/GenBank/DDBJ databases">
        <title>Sequencing the genomes of 1000 actinobacteria strains.</title>
        <authorList>
            <person name="Klenk H.-P."/>
        </authorList>
    </citation>
    <scope>NUCLEOTIDE SEQUENCE [LARGE SCALE GENOMIC DNA]</scope>
    <source>
        <strain evidence="1 2">DSM 41600</strain>
    </source>
</reference>
<dbReference type="RefSeq" id="WP_307110949.1">
    <property type="nucleotide sequence ID" value="NZ_JAURUE010000001.1"/>
</dbReference>
<gene>
    <name evidence="1" type="ORF">JOF35_004231</name>
</gene>
<accession>A0ABT9KU27</accession>
<organism evidence="1 2">
    <name type="scientific">Streptomyces demainii</name>
    <dbReference type="NCBI Taxonomy" id="588122"/>
    <lineage>
        <taxon>Bacteria</taxon>
        <taxon>Bacillati</taxon>
        <taxon>Actinomycetota</taxon>
        <taxon>Actinomycetes</taxon>
        <taxon>Kitasatosporales</taxon>
        <taxon>Streptomycetaceae</taxon>
        <taxon>Streptomyces</taxon>
    </lineage>
</organism>
<dbReference type="InterPro" id="IPR039498">
    <property type="entry name" value="NTP_transf_5"/>
</dbReference>
<protein>
    <submittedName>
        <fullName evidence="1">Dienelactone hydrolase</fullName>
    </submittedName>
</protein>
<dbReference type="GO" id="GO:0016787">
    <property type="term" value="F:hydrolase activity"/>
    <property type="evidence" value="ECO:0007669"/>
    <property type="project" value="UniProtKB-KW"/>
</dbReference>
<dbReference type="InterPro" id="IPR029058">
    <property type="entry name" value="AB_hydrolase_fold"/>
</dbReference>
<keyword evidence="2" id="KW-1185">Reference proteome</keyword>
<evidence type="ECO:0000313" key="2">
    <source>
        <dbReference type="Proteomes" id="UP001234880"/>
    </source>
</evidence>
<dbReference type="EMBL" id="JAURUE010000001">
    <property type="protein sequence ID" value="MDP9611954.1"/>
    <property type="molecule type" value="Genomic_DNA"/>
</dbReference>